<dbReference type="EnsemblMetazoa" id="AFUN019794-RA">
    <property type="protein sequence ID" value="AFUN019794-PA"/>
    <property type="gene ID" value="AFUN019794"/>
</dbReference>
<reference evidence="2" key="1">
    <citation type="submission" date="2020-05" db="UniProtKB">
        <authorList>
            <consortium name="EnsemblMetazoa"/>
        </authorList>
    </citation>
    <scope>IDENTIFICATION</scope>
    <source>
        <strain evidence="2">FUMOZ</strain>
    </source>
</reference>
<sequence length="1751" mass="198818">MAEQRRVKMLSKQRISIEQSVDAIHSFVIHFQDDSSSNEITVRLDTLEKLWEKFLKVQDDLEILDEDLFEDHLKKRTEMETKYYKAKGFLEMKVKETSKEASKDNLAPCHLTEMMARVKLPDLKLPVFDGKQLNWLRFHDLFQSMIHTSTTLSDTQKFYYLRSSLSETALQLIQSVPITGNNYNTAWNILLDHYNNADQLKQSYVEALFKPFVLKRESASDLRKLVDSFEANVKVLKQLGEPTEHWDTLLIHLLSQQLDPTSLRDWKEAASSIPNMKYADLIKFIQRRITVLDSLTPHGNNEAPKRATQRAVNIMAATNETRGCAFCSENHPIHTCSKFLKCSWSDKENIIREKSLCRNCLRTGHRSQSCRSSSNCRSCGKRHHTTLCLKSQPNLSRGQSTMIPQLNQRNEIDPSSNEEHTSIQSITCTSLGQSQRTVLLATASIILIDEKGMQHTARALLDSGSGTCLITNRLAQRMYCRREPISIRITGVGTTTTFAKQKLQATLRSRLNNYSANIEMIILPTLTGNLPSTSVNVMSLNIPSNIQLADPAFDRPDQIDVIIGAEIFFDVLQFQHTIRLGNNLPILTNSQLGWIISGPTPAESMQYSHSIVVNHCKTTIDDIQSQMETFWKVEEDPAASVLSIEERKCEDHYTSNVSRSSTGRYVVRLPVNKEKLSRVVDNRNMAIRRLSYLLARFKREPELQQQYASFIEEYVQLGHMKRIHESEYNNTSVQHYYLPHHAVMRSDSTTTKLRVVFDASSKTSSGVSLNDALLVGPTVQEDIRSIIIRARMHKVMVVADIKMMYRQVLVDSRDTPLQLIVWKPNPDQPLETYELKTVTYGTASAPFLATRTLIQLANDEGTSYPLAATILKRDFYVDDLFSGGANASEVSELVRQLIALLGKGGLQLRKWASNNETVLQQVPTEHRAIDTSIEFSSDHVIKTLGLHWEPKSDTLRYNIDLQLGLPNEQLTRRTLLSLIARIYDPLGLVGPVITTAKIFMQKLWTLRNVDGTAVNWDQELPADIQQLWNSFAMSLPKINELRISRCVITTNPISIQLHIFADASQVAYGTCAYIRSIDSHGTIKVALLASKSRVAPLKTLSIPRLELCGAVLAAELYVKLRASIHLHLFSSMECYFWLDSTVALHWLKAPPQKWNVFVGNRVSKIQNATQETMWNHVAGIENPADCISRGLSATELLEYDLWWNGPAWLTSCQTDWPVSSSLSEGLSEAMAEIRSSSDHTTTLCCSSKEPTFIDQLISKFSRYSRLLRVIAYCLRMNCKLRTTSEYKSFNIIVQSHELKEAEHRILRAVQQNSFAKELLQLQRDGHVSSSSRLKWFHPFISPEKLIRVGGRLSNTQQPYDCKHQVLLPASHPLATLIVREYHEKHLHAAPQLLLNLLRQRYWIIGARSLAKRVVHNCITCARARPKLVEQLMSDLPSTRTTPSRPFSIVGVDFWGPINLAPIHRRAAPGRAFVAVFVCFSTKATHLELVTDLSSAKFLQAFRRFVSRRGLCQHVYSDNGRNFVGASNELRALLSSDSFKGDLLQECTSQGVQWHFNPPRASHFGGLWEAAIHSAQKHFIRVLGKTTLHADDMETLLCQIEACLNSRPLIAMSDDPSDFEPLTPGHFLIGSCLKSAPDADYDDIPMNRLKRWHLTQQIYQQLWKRWTAEYLSTLQPRSKWFKQPVTIKEGQLVMLRDQATKPMEWPLARIVKTHPGADGIVRVVTLQTKTGQYIRPVSKISILPVPVMESEQ</sequence>
<accession>A0A4Y0BHX6</accession>
<protein>
    <submittedName>
        <fullName evidence="2">Integrase catalytic domain-containing protein</fullName>
    </submittedName>
</protein>
<dbReference type="Pfam" id="PF03564">
    <property type="entry name" value="DUF1759"/>
    <property type="match status" value="1"/>
</dbReference>
<dbReference type="CDD" id="cd00303">
    <property type="entry name" value="retropepsin_like"/>
    <property type="match status" value="1"/>
</dbReference>
<dbReference type="InterPro" id="IPR036397">
    <property type="entry name" value="RNaseH_sf"/>
</dbReference>
<dbReference type="CDD" id="cd01644">
    <property type="entry name" value="RT_pepA17"/>
    <property type="match status" value="1"/>
</dbReference>
<dbReference type="InterPro" id="IPR001584">
    <property type="entry name" value="Integrase_cat-core"/>
</dbReference>
<dbReference type="InterPro" id="IPR043502">
    <property type="entry name" value="DNA/RNA_pol_sf"/>
</dbReference>
<name>A0A4Y0BHX6_ANOFN</name>
<dbReference type="SUPFAM" id="SSF53098">
    <property type="entry name" value="Ribonuclease H-like"/>
    <property type="match status" value="1"/>
</dbReference>
<dbReference type="PROSITE" id="PS50994">
    <property type="entry name" value="INTEGRASE"/>
    <property type="match status" value="1"/>
</dbReference>
<dbReference type="Pfam" id="PF17921">
    <property type="entry name" value="Integrase_H2C2"/>
    <property type="match status" value="1"/>
</dbReference>
<dbReference type="InterPro" id="IPR012337">
    <property type="entry name" value="RNaseH-like_sf"/>
</dbReference>
<feature type="domain" description="Integrase catalytic" evidence="1">
    <location>
        <begin position="1441"/>
        <end position="1631"/>
    </location>
</feature>
<dbReference type="GO" id="GO:0003676">
    <property type="term" value="F:nucleic acid binding"/>
    <property type="evidence" value="ECO:0007669"/>
    <property type="project" value="InterPro"/>
</dbReference>
<dbReference type="GO" id="GO:0015074">
    <property type="term" value="P:DNA integration"/>
    <property type="evidence" value="ECO:0007669"/>
    <property type="project" value="InterPro"/>
</dbReference>
<dbReference type="Pfam" id="PF05380">
    <property type="entry name" value="Peptidase_A17"/>
    <property type="match status" value="1"/>
</dbReference>
<dbReference type="PANTHER" id="PTHR47331">
    <property type="entry name" value="PHD-TYPE DOMAIN-CONTAINING PROTEIN"/>
    <property type="match status" value="1"/>
</dbReference>
<dbReference type="Pfam" id="PF18701">
    <property type="entry name" value="DUF5641"/>
    <property type="match status" value="1"/>
</dbReference>
<dbReference type="Gene3D" id="3.30.70.270">
    <property type="match status" value="1"/>
</dbReference>
<dbReference type="InterPro" id="IPR040676">
    <property type="entry name" value="DUF5641"/>
</dbReference>
<evidence type="ECO:0000313" key="2">
    <source>
        <dbReference type="EnsemblMetazoa" id="AFUN019794-PA"/>
    </source>
</evidence>
<dbReference type="Gene3D" id="3.10.10.10">
    <property type="entry name" value="HIV Type 1 Reverse Transcriptase, subunit A, domain 1"/>
    <property type="match status" value="1"/>
</dbReference>
<evidence type="ECO:0000259" key="1">
    <source>
        <dbReference type="PROSITE" id="PS50994"/>
    </source>
</evidence>
<dbReference type="Gene3D" id="3.30.420.10">
    <property type="entry name" value="Ribonuclease H-like superfamily/Ribonuclease H"/>
    <property type="match status" value="1"/>
</dbReference>
<dbReference type="STRING" id="62324.A0A4Y0BHX6"/>
<dbReference type="Gene3D" id="1.10.340.70">
    <property type="match status" value="1"/>
</dbReference>
<proteinExistence type="predicted"/>
<dbReference type="GO" id="GO:0071897">
    <property type="term" value="P:DNA biosynthetic process"/>
    <property type="evidence" value="ECO:0007669"/>
    <property type="project" value="UniProtKB-ARBA"/>
</dbReference>
<dbReference type="InterPro" id="IPR005312">
    <property type="entry name" value="DUF1759"/>
</dbReference>
<dbReference type="VEuPathDB" id="VectorBase:AFUN019794"/>
<dbReference type="InterPro" id="IPR041588">
    <property type="entry name" value="Integrase_H2C2"/>
</dbReference>
<dbReference type="VEuPathDB" id="VectorBase:AFUN2_002978"/>
<dbReference type="InterPro" id="IPR043128">
    <property type="entry name" value="Rev_trsase/Diguanyl_cyclase"/>
</dbReference>
<dbReference type="PANTHER" id="PTHR47331:SF1">
    <property type="entry name" value="GAG-LIKE PROTEIN"/>
    <property type="match status" value="1"/>
</dbReference>
<dbReference type="InterPro" id="IPR008042">
    <property type="entry name" value="Retrotrans_Pao"/>
</dbReference>
<organism evidence="2">
    <name type="scientific">Anopheles funestus</name>
    <name type="common">African malaria mosquito</name>
    <dbReference type="NCBI Taxonomy" id="62324"/>
    <lineage>
        <taxon>Eukaryota</taxon>
        <taxon>Metazoa</taxon>
        <taxon>Ecdysozoa</taxon>
        <taxon>Arthropoda</taxon>
        <taxon>Hexapoda</taxon>
        <taxon>Insecta</taxon>
        <taxon>Pterygota</taxon>
        <taxon>Neoptera</taxon>
        <taxon>Endopterygota</taxon>
        <taxon>Diptera</taxon>
        <taxon>Nematocera</taxon>
        <taxon>Culicoidea</taxon>
        <taxon>Culicidae</taxon>
        <taxon>Anophelinae</taxon>
        <taxon>Anopheles</taxon>
    </lineage>
</organism>
<dbReference type="GO" id="GO:0042575">
    <property type="term" value="C:DNA polymerase complex"/>
    <property type="evidence" value="ECO:0007669"/>
    <property type="project" value="UniProtKB-ARBA"/>
</dbReference>
<dbReference type="SUPFAM" id="SSF56672">
    <property type="entry name" value="DNA/RNA polymerases"/>
    <property type="match status" value="1"/>
</dbReference>